<proteinExistence type="predicted"/>
<comment type="caution">
    <text evidence="2">The sequence shown here is derived from an EMBL/GenBank/DDBJ whole genome shotgun (WGS) entry which is preliminary data.</text>
</comment>
<keyword evidence="1" id="KW-0812">Transmembrane</keyword>
<name>A0ABS6N7M6_9RHOB</name>
<protein>
    <recommendedName>
        <fullName evidence="4">Glycosyltransferase RgtA/B/C/D-like domain-containing protein</fullName>
    </recommendedName>
</protein>
<dbReference type="EMBL" id="JAHRWL010000001">
    <property type="protein sequence ID" value="MBV2360003.1"/>
    <property type="molecule type" value="Genomic_DNA"/>
</dbReference>
<feature type="transmembrane region" description="Helical" evidence="1">
    <location>
        <begin position="351"/>
        <end position="369"/>
    </location>
</feature>
<gene>
    <name evidence="2" type="ORF">KUH32_09465</name>
</gene>
<feature type="transmembrane region" description="Helical" evidence="1">
    <location>
        <begin position="271"/>
        <end position="290"/>
    </location>
</feature>
<keyword evidence="3" id="KW-1185">Reference proteome</keyword>
<feature type="transmembrane region" description="Helical" evidence="1">
    <location>
        <begin position="322"/>
        <end position="339"/>
    </location>
</feature>
<keyword evidence="1" id="KW-0472">Membrane</keyword>
<feature type="transmembrane region" description="Helical" evidence="1">
    <location>
        <begin position="166"/>
        <end position="191"/>
    </location>
</feature>
<dbReference type="Proteomes" id="UP001166293">
    <property type="component" value="Unassembled WGS sequence"/>
</dbReference>
<reference evidence="2" key="1">
    <citation type="submission" date="2021-06" db="EMBL/GenBank/DDBJ databases">
        <title>Thalassococcus sp. CAU 1522 isolated from sea sand, Republic of Korea.</title>
        <authorList>
            <person name="Kim W."/>
        </authorList>
    </citation>
    <scope>NUCLEOTIDE SEQUENCE</scope>
    <source>
        <strain evidence="2">CAU 1522</strain>
    </source>
</reference>
<feature type="transmembrane region" description="Helical" evidence="1">
    <location>
        <begin position="297"/>
        <end position="316"/>
    </location>
</feature>
<organism evidence="2 3">
    <name type="scientific">Thalassococcus arenae</name>
    <dbReference type="NCBI Taxonomy" id="2851652"/>
    <lineage>
        <taxon>Bacteria</taxon>
        <taxon>Pseudomonadati</taxon>
        <taxon>Pseudomonadota</taxon>
        <taxon>Alphaproteobacteria</taxon>
        <taxon>Rhodobacterales</taxon>
        <taxon>Roseobacteraceae</taxon>
        <taxon>Thalassococcus</taxon>
    </lineage>
</organism>
<feature type="transmembrane region" description="Helical" evidence="1">
    <location>
        <begin position="95"/>
        <end position="127"/>
    </location>
</feature>
<feature type="transmembrane region" description="Helical" evidence="1">
    <location>
        <begin position="20"/>
        <end position="39"/>
    </location>
</feature>
<dbReference type="RefSeq" id="WP_217777783.1">
    <property type="nucleotide sequence ID" value="NZ_JAHRWL010000001.1"/>
</dbReference>
<feature type="transmembrane region" description="Helical" evidence="1">
    <location>
        <begin position="203"/>
        <end position="222"/>
    </location>
</feature>
<evidence type="ECO:0000313" key="2">
    <source>
        <dbReference type="EMBL" id="MBV2360003.1"/>
    </source>
</evidence>
<evidence type="ECO:0008006" key="4">
    <source>
        <dbReference type="Google" id="ProtNLM"/>
    </source>
</evidence>
<sequence>MTLAQTDPGILRTEADARAASGTGALFLLALLAVLLMSLPNLVDPFIRHDDYPAYFADPAGFWDKTLHEGRWVNYLWHLREIVTPAWLNFAVYQALWACFAASLAVAALGRSAVGFFGALLVGFVLVAPPASLIALWFNTLLPGMALVALYAVLANRLSVVAHRALLPLFVILTFMAYTTFPVLLLAICLVRTRRRSLADLAGLWLLFVASFAAAVLTTYAINWQVHGVFGVPLADWRQANPADSLSDLRANLPLVAESLSAFLHRTSFEFVPAIWFHLGLLAVSTAVLLRRAPLEALYLHAGLATGLALVVAQVLKLGVEVPPRAFIFAWVFYGLIAVRAAQMLGDGPGLAGRLVRNAVILVAASYMLQTATQFASYRAWQGETRALSTLLEGVRGPVLVDGDPMKLASARRAFVQTRDALGYRMQQVRGRGVARCAAPDCADAVLGRVTARTDLPGGLHLRLHEGGAVLRIP</sequence>
<evidence type="ECO:0000313" key="3">
    <source>
        <dbReference type="Proteomes" id="UP001166293"/>
    </source>
</evidence>
<keyword evidence="1" id="KW-1133">Transmembrane helix</keyword>
<evidence type="ECO:0000256" key="1">
    <source>
        <dbReference type="SAM" id="Phobius"/>
    </source>
</evidence>
<accession>A0ABS6N7M6</accession>